<evidence type="ECO:0000313" key="3">
    <source>
        <dbReference type="Proteomes" id="UP001201812"/>
    </source>
</evidence>
<name>A0AAD4N4B1_9BILA</name>
<feature type="signal peptide" evidence="1">
    <location>
        <begin position="1"/>
        <end position="17"/>
    </location>
</feature>
<dbReference type="EMBL" id="JAKKPZ010000013">
    <property type="protein sequence ID" value="KAI1714420.1"/>
    <property type="molecule type" value="Genomic_DNA"/>
</dbReference>
<gene>
    <name evidence="2" type="ORF">DdX_08515</name>
</gene>
<evidence type="ECO:0000256" key="1">
    <source>
        <dbReference type="SAM" id="SignalP"/>
    </source>
</evidence>
<dbReference type="Proteomes" id="UP001201812">
    <property type="component" value="Unassembled WGS sequence"/>
</dbReference>
<organism evidence="2 3">
    <name type="scientific">Ditylenchus destructor</name>
    <dbReference type="NCBI Taxonomy" id="166010"/>
    <lineage>
        <taxon>Eukaryota</taxon>
        <taxon>Metazoa</taxon>
        <taxon>Ecdysozoa</taxon>
        <taxon>Nematoda</taxon>
        <taxon>Chromadorea</taxon>
        <taxon>Rhabditida</taxon>
        <taxon>Tylenchina</taxon>
        <taxon>Tylenchomorpha</taxon>
        <taxon>Sphaerularioidea</taxon>
        <taxon>Anguinidae</taxon>
        <taxon>Anguininae</taxon>
        <taxon>Ditylenchus</taxon>
    </lineage>
</organism>
<comment type="caution">
    <text evidence="2">The sequence shown here is derived from an EMBL/GenBank/DDBJ whole genome shotgun (WGS) entry which is preliminary data.</text>
</comment>
<protein>
    <submittedName>
        <fullName evidence="2">Uncharacterized protein</fullName>
    </submittedName>
</protein>
<evidence type="ECO:0000313" key="2">
    <source>
        <dbReference type="EMBL" id="KAI1714420.1"/>
    </source>
</evidence>
<keyword evidence="1" id="KW-0732">Signal</keyword>
<sequence>MKRLVFTILLLITNTELLIEATIAELGAAVNSIFGIKNDQQSDGLQSPDAEFHFNFPDPPDELASLQPGEFDKAIEHNNYNFGDKQNGQQQGQQYEPYRHQNGQEQYGGTILMGNTIINMVVVEFPRHCFKRKSISFLKNVIKLVTELDCFLIYKDLRGAIFYIPNWALDF</sequence>
<reference evidence="2" key="1">
    <citation type="submission" date="2022-01" db="EMBL/GenBank/DDBJ databases">
        <title>Genome Sequence Resource for Two Populations of Ditylenchus destructor, the Migratory Endoparasitic Phytonematode.</title>
        <authorList>
            <person name="Zhang H."/>
            <person name="Lin R."/>
            <person name="Xie B."/>
        </authorList>
    </citation>
    <scope>NUCLEOTIDE SEQUENCE</scope>
    <source>
        <strain evidence="2">BazhouSP</strain>
    </source>
</reference>
<dbReference type="AlphaFoldDB" id="A0AAD4N4B1"/>
<feature type="chain" id="PRO_5042170513" evidence="1">
    <location>
        <begin position="18"/>
        <end position="171"/>
    </location>
</feature>
<keyword evidence="3" id="KW-1185">Reference proteome</keyword>
<proteinExistence type="predicted"/>
<accession>A0AAD4N4B1</accession>